<name>A0A6I3SWE1_9BURK</name>
<reference evidence="6" key="4">
    <citation type="submission" date="2024-05" db="EMBL/GenBank/DDBJ databases">
        <authorList>
            <person name="Sun Q."/>
            <person name="Zhou Y."/>
        </authorList>
    </citation>
    <scope>NUCLEOTIDE SEQUENCE</scope>
    <source>
        <strain evidence="6">CGMCC 1.15931</strain>
    </source>
</reference>
<dbReference type="NCBIfam" id="TIGR01643">
    <property type="entry name" value="YD_repeat_2x"/>
    <property type="match status" value="8"/>
</dbReference>
<comment type="caution">
    <text evidence="7">The sequence shown here is derived from an EMBL/GenBank/DDBJ whole genome shotgun (WGS) entry which is preliminary data.</text>
</comment>
<dbReference type="OrthoDB" id="8553452at2"/>
<dbReference type="Pfam" id="PF25023">
    <property type="entry name" value="TEN_YD-shell"/>
    <property type="match status" value="2"/>
</dbReference>
<evidence type="ECO:0000313" key="9">
    <source>
        <dbReference type="Proteomes" id="UP000622638"/>
    </source>
</evidence>
<dbReference type="InterPro" id="IPR006530">
    <property type="entry name" value="YD"/>
</dbReference>
<dbReference type="InterPro" id="IPR022385">
    <property type="entry name" value="Rhs_assc_core"/>
</dbReference>
<evidence type="ECO:0000313" key="7">
    <source>
        <dbReference type="EMBL" id="MTV53550.1"/>
    </source>
</evidence>
<dbReference type="NCBIfam" id="TIGR03696">
    <property type="entry name" value="Rhs_assc_core"/>
    <property type="match status" value="1"/>
</dbReference>
<keyword evidence="9" id="KW-1185">Reference proteome</keyword>
<evidence type="ECO:0000256" key="1">
    <source>
        <dbReference type="ARBA" id="ARBA00022737"/>
    </source>
</evidence>
<reference evidence="6" key="1">
    <citation type="journal article" date="2014" name="Int. J. Syst. Evol. Microbiol.">
        <title>Complete genome of a new Firmicutes species belonging to the dominant human colonic microbiota ('Ruminococcus bicirculans') reveals two chromosomes and a selective capacity to utilize plant glucans.</title>
        <authorList>
            <consortium name="NISC Comparative Sequencing Program"/>
            <person name="Wegmann U."/>
            <person name="Louis P."/>
            <person name="Goesmann A."/>
            <person name="Henrissat B."/>
            <person name="Duncan S.H."/>
            <person name="Flint H.J."/>
        </authorList>
    </citation>
    <scope>NUCLEOTIDE SEQUENCE</scope>
    <source>
        <strain evidence="6">CGMCC 1.15931</strain>
    </source>
</reference>
<evidence type="ECO:0000256" key="2">
    <source>
        <dbReference type="SAM" id="MobiDB-lite"/>
    </source>
</evidence>
<accession>A0A6I3SWE1</accession>
<feature type="domain" description="DUF6531" evidence="4">
    <location>
        <begin position="337"/>
        <end position="409"/>
    </location>
</feature>
<keyword evidence="1" id="KW-0677">Repeat</keyword>
<dbReference type="Proteomes" id="UP000430634">
    <property type="component" value="Unassembled WGS sequence"/>
</dbReference>
<feature type="domain" description="Teneurin-like YD-shell" evidence="5">
    <location>
        <begin position="881"/>
        <end position="1014"/>
    </location>
</feature>
<reference evidence="7 8" key="3">
    <citation type="submission" date="2019-11" db="EMBL/GenBank/DDBJ databases">
        <title>Type strains purchased from KCTC, JCM and DSMZ.</title>
        <authorList>
            <person name="Lu H."/>
        </authorList>
    </citation>
    <scope>NUCLEOTIDE SEQUENCE [LARGE SCALE GENOMIC DNA]</scope>
    <source>
        <strain evidence="7 8">KCTC 52429</strain>
    </source>
</reference>
<reference evidence="9" key="2">
    <citation type="journal article" date="2019" name="Int. J. Syst. Evol. Microbiol.">
        <title>The Global Catalogue of Microorganisms (GCM) 10K type strain sequencing project: providing services to taxonomists for standard genome sequencing and annotation.</title>
        <authorList>
            <consortium name="The Broad Institute Genomics Platform"/>
            <consortium name="The Broad Institute Genome Sequencing Center for Infectious Disease"/>
            <person name="Wu L."/>
            <person name="Ma J."/>
        </authorList>
    </citation>
    <scope>NUCLEOTIDE SEQUENCE [LARGE SCALE GENOMIC DNA]</scope>
    <source>
        <strain evidence="9">CGMCC 1.15931</strain>
    </source>
</reference>
<dbReference type="InterPro" id="IPR045351">
    <property type="entry name" value="DUF6531"/>
</dbReference>
<dbReference type="Pfam" id="PF20148">
    <property type="entry name" value="DUF6531"/>
    <property type="match status" value="1"/>
</dbReference>
<dbReference type="InterPro" id="IPR050708">
    <property type="entry name" value="T6SS_VgrG/RHS"/>
</dbReference>
<evidence type="ECO:0000259" key="3">
    <source>
        <dbReference type="Pfam" id="PF13930"/>
    </source>
</evidence>
<dbReference type="Pfam" id="PF13930">
    <property type="entry name" value="Endonuclea_NS_2"/>
    <property type="match status" value="1"/>
</dbReference>
<dbReference type="RefSeq" id="WP_155470863.1">
    <property type="nucleotide sequence ID" value="NZ_BMKG01000035.1"/>
</dbReference>
<dbReference type="EMBL" id="WNKZ01000031">
    <property type="protein sequence ID" value="MTV53550.1"/>
    <property type="molecule type" value="Genomic_DNA"/>
</dbReference>
<protein>
    <submittedName>
        <fullName evidence="7">DUF4150 domain-containing protein</fullName>
    </submittedName>
</protein>
<evidence type="ECO:0000313" key="6">
    <source>
        <dbReference type="EMBL" id="GGC23017.1"/>
    </source>
</evidence>
<dbReference type="PANTHER" id="PTHR32305:SF15">
    <property type="entry name" value="PROTEIN RHSA-RELATED"/>
    <property type="match status" value="1"/>
</dbReference>
<dbReference type="EMBL" id="BMKG01000035">
    <property type="protein sequence ID" value="GGC23017.1"/>
    <property type="molecule type" value="Genomic_DNA"/>
</dbReference>
<proteinExistence type="predicted"/>
<dbReference type="Pfam" id="PF05593">
    <property type="entry name" value="RHS_repeat"/>
    <property type="match status" value="3"/>
</dbReference>
<feature type="compositionally biased region" description="Basic and acidic residues" evidence="2">
    <location>
        <begin position="292"/>
        <end position="328"/>
    </location>
</feature>
<evidence type="ECO:0000313" key="8">
    <source>
        <dbReference type="Proteomes" id="UP000430634"/>
    </source>
</evidence>
<evidence type="ECO:0000259" key="5">
    <source>
        <dbReference type="Pfam" id="PF25023"/>
    </source>
</evidence>
<dbReference type="Gene3D" id="2.180.10.10">
    <property type="entry name" value="RHS repeat-associated core"/>
    <property type="match status" value="3"/>
</dbReference>
<dbReference type="InterPro" id="IPR044927">
    <property type="entry name" value="Endonuclea_NS_2"/>
</dbReference>
<feature type="region of interest" description="Disordered" evidence="2">
    <location>
        <begin position="279"/>
        <end position="337"/>
    </location>
</feature>
<gene>
    <name evidence="6" type="ORF">GCM10011572_50670</name>
    <name evidence="7" type="ORF">GM672_12510</name>
</gene>
<dbReference type="InterPro" id="IPR031325">
    <property type="entry name" value="RHS_repeat"/>
</dbReference>
<evidence type="ECO:0000259" key="4">
    <source>
        <dbReference type="Pfam" id="PF20148"/>
    </source>
</evidence>
<dbReference type="Pfam" id="PF13665">
    <property type="entry name" value="Tox-PAAR-like"/>
    <property type="match status" value="1"/>
</dbReference>
<sequence>MAHETVTKSQRFYCVSITPDICKTPVGSSVVPIPYNITGEFKDSLSVSSNVKAHGEPVFLHNRSYIPAVKGDERGTLGGVKSGTFMKRVESLQFSSTKGANGTQTIQESRLVWMNDRNTVGRILERKVQAPRARIKMFGYELPGSVKEAAQIYMDDYSASVHQFGANAMDAGGKIGMGSAALGVAGLGVAATGVGAPVAAAMETGAALGGATAGAVAGGGYVIDSGATLADQAAEYFISGKTPDVLAAAKDMATSGLENLLLRKIPGGGGLFKRFFKKKDVPGKSTAPPPKKPKEGNDNDGVDGGKTKTEKKDKNDKPANCCPKDKGPAGKSAMSRKPVHIGTGEEILYQSDFELDGPLPLIWSRTYRSGSETEDWSMLGARWALPFNSGVSVCPEGVVFHDDTGRAVRLPLLAEGHEYDHRGEGFMLRRDSADQFTLKWRTGTVDTFVRGADGFLPHGYRGVNAMLPPSQSTMTQRFWLVRTVGRNGHGTTIDRYPEAQPGEVLLRVRTDDGLVVEALSAPMIAEDLVQPLIGRVEQVFPDGRRICHVTYTYERDSNVDESAPTRWYLTRQSRGTDEVRTYRYRHCLLEQCTTYGGFAYGLEWISLEALRDAWSGSTLSAEELRQRRPITQDNSYRARAIRTTTVDGCGEVGMNYVNADTTLVTEADGGVLEYQFNHDWLIVEVRRIGVDGKTISLGRREWNTDGKLVADIDPAGNTSRYTYDERGNLASVTDALGNITLLSYTADNQLERETDALGHTTTFAYDKRGNVVEHRDPLGRVSRQEYDEAGRLRAIVDAKGGRKRIEYDTHGRMSAYTDCSGLSTLYRYDDQGRLVELVDAAGQSTRFEYSRYGDLTACQYPDGTSERFRFDIDGRLLEYLNGKNQPTRYAYNGHGLPIERTDANGNVVRYRYDRALRVVELVNSNEESYRFSYDAESRLQSETAFDGKTTRYTYDRAGHLIARDVNGLRTEYARDSLGQLDATVNADGSVRYAFDPLGQLIGTRSAYAEHRFRYDAVGQMIDERAAYRRVRPMTPEHEAPYDIALRMTHEYDELGNRIRTTLPNGRVIDTQRYGSGHWHGTLWNGTAIVDIERDRLHREVERRAGNNGGLLTHRAFDPQSRLVAISLCQGDEVLHRRQYAYDRAGNLERINDLRRGTTRYEYDPVGQLRVAVHPNLTEVFAFDPAGNLLEPETRVNGVFDTRPDRLTEQPLPGSPVPRLAAVTQNLLRRYLGHEYEYDTQGNTVRKIVRVADSANDVGEMAMAYDAEARLTQVERASGALALTATYTYDPFGRRIAKHVVMDGVSRTTYFVWDGDTLCQEIRDDGTTTFLYEPDTFVPLARIESAADRPSLNPDQIHLHEVRAWLPPHPPHDPRAHVGAWQQDRDRAAKYRCDMQRLNRQELASDAAREDKIWHYTCDHIGSPLELYDSTGDLAWAARYRTWGRVTRIAGSQVNQPLRFQGQYEDEETGLFYNRYRYYDPHCGRYLTQDPIGLAGGRNFYQYVASPTTHIDPLGLLALANYSYGVGRRIESMTAVVTPADLGTGTSTNDSSRSWARRLGCPKDDAGHVLASRLGGSGGKDFVFPQSLGVNRGNFRTFEGQIARDIRATGSAATINVTLEYKGLSTRPDRIVYDYTINGTTRRRAFLNPRNCP</sequence>
<organism evidence="7 8">
    <name type="scientific">Pseudoduganella buxea</name>
    <dbReference type="NCBI Taxonomy" id="1949069"/>
    <lineage>
        <taxon>Bacteria</taxon>
        <taxon>Pseudomonadati</taxon>
        <taxon>Pseudomonadota</taxon>
        <taxon>Betaproteobacteria</taxon>
        <taxon>Burkholderiales</taxon>
        <taxon>Oxalobacteraceae</taxon>
        <taxon>Telluria group</taxon>
        <taxon>Pseudoduganella</taxon>
    </lineage>
</organism>
<dbReference type="PRINTS" id="PR00394">
    <property type="entry name" value="RHSPROTEIN"/>
</dbReference>
<feature type="domain" description="Teneurin-like YD-shell" evidence="5">
    <location>
        <begin position="1408"/>
        <end position="1489"/>
    </location>
</feature>
<dbReference type="PANTHER" id="PTHR32305">
    <property type="match status" value="1"/>
</dbReference>
<dbReference type="Proteomes" id="UP000622638">
    <property type="component" value="Unassembled WGS sequence"/>
</dbReference>
<dbReference type="InterPro" id="IPR056823">
    <property type="entry name" value="TEN-like_YD-shell"/>
</dbReference>
<feature type="domain" description="Type VII secretion system protein EssD-like" evidence="3">
    <location>
        <begin position="1528"/>
        <end position="1636"/>
    </location>
</feature>